<protein>
    <submittedName>
        <fullName evidence="2">CoA-binding protein</fullName>
    </submittedName>
</protein>
<proteinExistence type="predicted"/>
<dbReference type="Gene3D" id="3.30.470.20">
    <property type="entry name" value="ATP-grasp fold, B domain"/>
    <property type="match status" value="1"/>
</dbReference>
<sequence>MIDETIASHTLDGYRHLPIVAREAPARFLVRVGDIVAASPRDQRTRRDLNPVIASDTVIVLVDVRIILSKKHPGDHTKLRQGRTFPAAEGRGCCRGRRTGPGQRDGVHRGGDRRRNRPELGATRWLDTAC</sequence>
<name>I0WC30_RHOOP</name>
<comment type="caution">
    <text evidence="2">The sequence shown here is derived from an EMBL/GenBank/DDBJ whole genome shotgun (WGS) entry which is preliminary data.</text>
</comment>
<dbReference type="AlphaFoldDB" id="I0WC30"/>
<feature type="region of interest" description="Disordered" evidence="1">
    <location>
        <begin position="74"/>
        <end position="119"/>
    </location>
</feature>
<dbReference type="Pfam" id="PF13549">
    <property type="entry name" value="ATP-grasp_5"/>
    <property type="match status" value="1"/>
</dbReference>
<reference evidence="2 3" key="1">
    <citation type="journal article" date="2012" name="J. Bacteriol.">
        <title>Draft genome sequence of the nitrophenol-degrading actinomycete Rhodococcus imtechensis RKJ300.</title>
        <authorList>
            <person name="Vikram S."/>
            <person name="Kumar S."/>
            <person name="Subramanian S."/>
            <person name="Raghava G.P."/>
        </authorList>
    </citation>
    <scope>NUCLEOTIDE SEQUENCE [LARGE SCALE GENOMIC DNA]</scope>
    <source>
        <strain evidence="2 3">RKJ300</strain>
    </source>
</reference>
<evidence type="ECO:0000313" key="2">
    <source>
        <dbReference type="EMBL" id="EID73946.1"/>
    </source>
</evidence>
<dbReference type="EMBL" id="AJJH01000166">
    <property type="protein sequence ID" value="EID73946.1"/>
    <property type="molecule type" value="Genomic_DNA"/>
</dbReference>
<dbReference type="Proteomes" id="UP000006447">
    <property type="component" value="Unassembled WGS sequence"/>
</dbReference>
<evidence type="ECO:0000313" key="3">
    <source>
        <dbReference type="Proteomes" id="UP000006447"/>
    </source>
</evidence>
<gene>
    <name evidence="2" type="ORF">W59_32081</name>
</gene>
<organism evidence="2 3">
    <name type="scientific">Rhodococcus opacus RKJ300 = JCM 13270</name>
    <dbReference type="NCBI Taxonomy" id="1165867"/>
    <lineage>
        <taxon>Bacteria</taxon>
        <taxon>Bacillati</taxon>
        <taxon>Actinomycetota</taxon>
        <taxon>Actinomycetes</taxon>
        <taxon>Mycobacteriales</taxon>
        <taxon>Nocardiaceae</taxon>
        <taxon>Rhodococcus</taxon>
    </lineage>
</organism>
<evidence type="ECO:0000256" key="1">
    <source>
        <dbReference type="SAM" id="MobiDB-lite"/>
    </source>
</evidence>
<accession>I0WC30</accession>
<dbReference type="PATRIC" id="fig|1165867.3.peg.6565"/>